<proteinExistence type="predicted"/>
<evidence type="ECO:0008006" key="3">
    <source>
        <dbReference type="Google" id="ProtNLM"/>
    </source>
</evidence>
<dbReference type="Gene3D" id="3.40.50.1820">
    <property type="entry name" value="alpha/beta hydrolase"/>
    <property type="match status" value="1"/>
</dbReference>
<dbReference type="GO" id="GO:0016787">
    <property type="term" value="F:hydrolase activity"/>
    <property type="evidence" value="ECO:0007669"/>
    <property type="project" value="InterPro"/>
</dbReference>
<sequence>MMPRFLRPSAVATTSAATLPSFTTRLSPALVRALLPFDLVIVPGLFGSGEDHWQSIWLSLFQAHGLSARRVEQQDWAHPTPEAWHTALAHTLATTRKPVLLIAHSLGAILSVQHGLGQTPTTSPPSSPIAGALLVAPADGTYHQGPDAPRIAAFMPPPMQALPFPATVVFSHNDPWLAPQKAHSLAQSWGASLLDAGYNGHIGQDAGLDHWPLGLNALHALALTSHTRPQPLSA</sequence>
<keyword evidence="2" id="KW-1185">Reference proteome</keyword>
<dbReference type="Proteomes" id="UP000032670">
    <property type="component" value="Unassembled WGS sequence"/>
</dbReference>
<organism evidence="1 2">
    <name type="scientific">Acetobacter orientalis</name>
    <dbReference type="NCBI Taxonomy" id="146474"/>
    <lineage>
        <taxon>Bacteria</taxon>
        <taxon>Pseudomonadati</taxon>
        <taxon>Pseudomonadota</taxon>
        <taxon>Alphaproteobacteria</taxon>
        <taxon>Acetobacterales</taxon>
        <taxon>Acetobacteraceae</taxon>
        <taxon>Acetobacter</taxon>
    </lineage>
</organism>
<evidence type="ECO:0000313" key="2">
    <source>
        <dbReference type="Proteomes" id="UP000032670"/>
    </source>
</evidence>
<dbReference type="GeneID" id="76203497"/>
<protein>
    <recommendedName>
        <fullName evidence="3">Hydrolase</fullName>
    </recommendedName>
</protein>
<accession>A0A6N3T1H3</accession>
<reference evidence="1 2" key="1">
    <citation type="submission" date="2012-11" db="EMBL/GenBank/DDBJ databases">
        <title>Whole genome sequence of Acetobacter orientalis 21F-2.</title>
        <authorList>
            <person name="Azuma Y."/>
            <person name="Higashiura N."/>
            <person name="Hirakawa H."/>
            <person name="Matsushita K."/>
        </authorList>
    </citation>
    <scope>NUCLEOTIDE SEQUENCE [LARGE SCALE GENOMIC DNA]</scope>
    <source>
        <strain evidence="1 2">21F-2</strain>
    </source>
</reference>
<dbReference type="SUPFAM" id="SSF53474">
    <property type="entry name" value="alpha/beta-Hydrolases"/>
    <property type="match status" value="1"/>
</dbReference>
<evidence type="ECO:0000313" key="1">
    <source>
        <dbReference type="EMBL" id="GAN65351.1"/>
    </source>
</evidence>
<name>A0A0D6NIZ0_9PROT</name>
<dbReference type="Pfam" id="PF06821">
    <property type="entry name" value="Ser_hydrolase"/>
    <property type="match status" value="1"/>
</dbReference>
<dbReference type="AlphaFoldDB" id="A0A0D6NIZ0"/>
<dbReference type="RefSeq" id="WP_048840400.1">
    <property type="nucleotide sequence ID" value="NZ_BAMX01000007.1"/>
</dbReference>
<comment type="caution">
    <text evidence="1">The sequence shown here is derived from an EMBL/GenBank/DDBJ whole genome shotgun (WGS) entry which is preliminary data.</text>
</comment>
<gene>
    <name evidence="1" type="ORF">Abor_007_099</name>
</gene>
<dbReference type="InterPro" id="IPR029058">
    <property type="entry name" value="AB_hydrolase_fold"/>
</dbReference>
<dbReference type="InterPro" id="IPR010662">
    <property type="entry name" value="RBBP9/YdeN"/>
</dbReference>
<dbReference type="EMBL" id="BAMX01000007">
    <property type="protein sequence ID" value="GAN65351.1"/>
    <property type="molecule type" value="Genomic_DNA"/>
</dbReference>
<accession>A0A0D6NIZ0</accession>